<dbReference type="EMBL" id="CH473999">
    <property type="protein sequence ID" value="EDL77923.1"/>
    <property type="molecule type" value="Genomic_DNA"/>
</dbReference>
<dbReference type="Proteomes" id="UP000234681">
    <property type="component" value="Chromosome 11"/>
</dbReference>
<evidence type="ECO:0000313" key="2">
    <source>
        <dbReference type="EMBL" id="EDL77923.1"/>
    </source>
</evidence>
<keyword evidence="1" id="KW-0732">Signal</keyword>
<proteinExistence type="predicted"/>
<feature type="chain" id="PRO_5039935153" evidence="1">
    <location>
        <begin position="25"/>
        <end position="54"/>
    </location>
</feature>
<sequence>MCLGFCRHSWSSLGLLCHMGLCQSFHLLPQTLDSSICVPYDVVLSWLLIPTWCQ</sequence>
<organism evidence="2 3">
    <name type="scientific">Rattus norvegicus</name>
    <name type="common">Rat</name>
    <dbReference type="NCBI Taxonomy" id="10116"/>
    <lineage>
        <taxon>Eukaryota</taxon>
        <taxon>Metazoa</taxon>
        <taxon>Chordata</taxon>
        <taxon>Craniata</taxon>
        <taxon>Vertebrata</taxon>
        <taxon>Euteleostomi</taxon>
        <taxon>Mammalia</taxon>
        <taxon>Eutheria</taxon>
        <taxon>Euarchontoglires</taxon>
        <taxon>Glires</taxon>
        <taxon>Rodentia</taxon>
        <taxon>Myomorpha</taxon>
        <taxon>Muroidea</taxon>
        <taxon>Muridae</taxon>
        <taxon>Murinae</taxon>
        <taxon>Rattus</taxon>
    </lineage>
</organism>
<evidence type="ECO:0000313" key="3">
    <source>
        <dbReference type="Proteomes" id="UP000234681"/>
    </source>
</evidence>
<feature type="signal peptide" evidence="1">
    <location>
        <begin position="1"/>
        <end position="24"/>
    </location>
</feature>
<protein>
    <submittedName>
        <fullName evidence="2">RCG36724</fullName>
    </submittedName>
</protein>
<evidence type="ECO:0000256" key="1">
    <source>
        <dbReference type="SAM" id="SignalP"/>
    </source>
</evidence>
<dbReference type="AlphaFoldDB" id="A6JSI4"/>
<name>A6JSI4_RAT</name>
<gene>
    <name evidence="2" type="ORF">rCG_36724</name>
</gene>
<accession>A6JSI4</accession>
<reference evidence="2 3" key="1">
    <citation type="submission" date="2005-09" db="EMBL/GenBank/DDBJ databases">
        <authorList>
            <person name="Mural R.J."/>
            <person name="Li P.W."/>
            <person name="Adams M.D."/>
            <person name="Amanatides P.G."/>
            <person name="Baden-Tillson H."/>
            <person name="Barnstead M."/>
            <person name="Chin S.H."/>
            <person name="Dew I."/>
            <person name="Evans C.A."/>
            <person name="Ferriera S."/>
            <person name="Flanigan M."/>
            <person name="Fosler C."/>
            <person name="Glodek A."/>
            <person name="Gu Z."/>
            <person name="Holt R.A."/>
            <person name="Jennings D."/>
            <person name="Kraft C.L."/>
            <person name="Lu F."/>
            <person name="Nguyen T."/>
            <person name="Nusskern D.R."/>
            <person name="Pfannkoch C.M."/>
            <person name="Sitter C."/>
            <person name="Sutton G.G."/>
            <person name="Venter J.C."/>
            <person name="Wang Z."/>
            <person name="Woodage T."/>
            <person name="Zheng X.H."/>
            <person name="Zhong F."/>
        </authorList>
    </citation>
    <scope>NUCLEOTIDE SEQUENCE [LARGE SCALE GENOMIC DNA]</scope>
    <source>
        <strain>BN</strain>
        <strain evidence="3">Sprague-Dawley</strain>
    </source>
</reference>